<dbReference type="Pfam" id="PF00581">
    <property type="entry name" value="Rhodanese"/>
    <property type="match status" value="1"/>
</dbReference>
<dbReference type="CDD" id="cd00158">
    <property type="entry name" value="RHOD"/>
    <property type="match status" value="1"/>
</dbReference>
<feature type="domain" description="Rhodanese" evidence="2">
    <location>
        <begin position="15"/>
        <end position="111"/>
    </location>
</feature>
<keyword evidence="4" id="KW-1185">Reference proteome</keyword>
<evidence type="ECO:0000313" key="3">
    <source>
        <dbReference type="EMBL" id="SEH12810.1"/>
    </source>
</evidence>
<dbReference type="Gene3D" id="3.40.250.10">
    <property type="entry name" value="Rhodanese-like domain"/>
    <property type="match status" value="1"/>
</dbReference>
<gene>
    <name evidence="3" type="ORF">SAMN04487967_0976</name>
</gene>
<feature type="region of interest" description="Disordered" evidence="1">
    <location>
        <begin position="1"/>
        <end position="43"/>
    </location>
</feature>
<dbReference type="AlphaFoldDB" id="A0A1H6FRH2"/>
<dbReference type="OrthoDB" id="3168at2157"/>
<proteinExistence type="predicted"/>
<keyword evidence="3" id="KW-0808">Transferase</keyword>
<dbReference type="Proteomes" id="UP000199112">
    <property type="component" value="Unassembled WGS sequence"/>
</dbReference>
<reference evidence="4" key="1">
    <citation type="submission" date="2016-10" db="EMBL/GenBank/DDBJ databases">
        <authorList>
            <person name="Varghese N."/>
            <person name="Submissions S."/>
        </authorList>
    </citation>
    <scope>NUCLEOTIDE SEQUENCE [LARGE SCALE GENOMIC DNA]</scope>
    <source>
        <strain evidence="4">CGMCC 1.8981</strain>
    </source>
</reference>
<evidence type="ECO:0000256" key="1">
    <source>
        <dbReference type="SAM" id="MobiDB-lite"/>
    </source>
</evidence>
<protein>
    <submittedName>
        <fullName evidence="3">Rhodanese-related sulfurtransferase</fullName>
    </submittedName>
</protein>
<dbReference type="SMART" id="SM00450">
    <property type="entry name" value="RHOD"/>
    <property type="match status" value="1"/>
</dbReference>
<name>A0A1H6FRH2_9EURY</name>
<evidence type="ECO:0000313" key="4">
    <source>
        <dbReference type="Proteomes" id="UP000199112"/>
    </source>
</evidence>
<dbReference type="GO" id="GO:0016740">
    <property type="term" value="F:transferase activity"/>
    <property type="evidence" value="ECO:0007669"/>
    <property type="project" value="UniProtKB-KW"/>
</dbReference>
<evidence type="ECO:0000259" key="2">
    <source>
        <dbReference type="PROSITE" id="PS50206"/>
    </source>
</evidence>
<dbReference type="InterPro" id="IPR050229">
    <property type="entry name" value="GlpE_sulfurtransferase"/>
</dbReference>
<dbReference type="PROSITE" id="PS50206">
    <property type="entry name" value="RHODANESE_3"/>
    <property type="match status" value="1"/>
</dbReference>
<dbReference type="RefSeq" id="WP_090505660.1">
    <property type="nucleotide sequence ID" value="NZ_FNWL01000001.1"/>
</dbReference>
<dbReference type="EMBL" id="FNWL01000001">
    <property type="protein sequence ID" value="SEH12810.1"/>
    <property type="molecule type" value="Genomic_DNA"/>
</dbReference>
<organism evidence="3 4">
    <name type="scientific">Natronorubrum sediminis</name>
    <dbReference type="NCBI Taxonomy" id="640943"/>
    <lineage>
        <taxon>Archaea</taxon>
        <taxon>Methanobacteriati</taxon>
        <taxon>Methanobacteriota</taxon>
        <taxon>Stenosarchaea group</taxon>
        <taxon>Halobacteria</taxon>
        <taxon>Halobacteriales</taxon>
        <taxon>Natrialbaceae</taxon>
        <taxon>Natronorubrum</taxon>
    </lineage>
</organism>
<dbReference type="SUPFAM" id="SSF52821">
    <property type="entry name" value="Rhodanese/Cell cycle control phosphatase"/>
    <property type="match status" value="1"/>
</dbReference>
<dbReference type="InterPro" id="IPR001763">
    <property type="entry name" value="Rhodanese-like_dom"/>
</dbReference>
<dbReference type="PANTHER" id="PTHR43031">
    <property type="entry name" value="FAD-DEPENDENT OXIDOREDUCTASE"/>
    <property type="match status" value="1"/>
</dbReference>
<sequence>MSKISPSELEERLSSDDPPSVLDIRPSDAYERGSIDGSHNVPVYDDLRRGDEAALRDSLSEIPDDRPVVTVCKAGVVATKATDLLESEGYDALTLAGGIRGWTGYRNQSLGYRLSSFLRQLV</sequence>
<feature type="compositionally biased region" description="Basic and acidic residues" evidence="1">
    <location>
        <begin position="25"/>
        <end position="34"/>
    </location>
</feature>
<dbReference type="InterPro" id="IPR036873">
    <property type="entry name" value="Rhodanese-like_dom_sf"/>
</dbReference>
<accession>A0A1H6FRH2</accession>
<dbReference type="PANTHER" id="PTHR43031:SF1">
    <property type="entry name" value="PYRIDINE NUCLEOTIDE-DISULPHIDE OXIDOREDUCTASE"/>
    <property type="match status" value="1"/>
</dbReference>